<organism evidence="11 12">
    <name type="scientific">Coprococcus eutactus</name>
    <dbReference type="NCBI Taxonomy" id="33043"/>
    <lineage>
        <taxon>Bacteria</taxon>
        <taxon>Bacillati</taxon>
        <taxon>Bacillota</taxon>
        <taxon>Clostridia</taxon>
        <taxon>Lachnospirales</taxon>
        <taxon>Lachnospiraceae</taxon>
        <taxon>Coprococcus</taxon>
    </lineage>
</organism>
<feature type="domain" description="Glycosyl hydrolase family 13 catalytic" evidence="7">
    <location>
        <begin position="282"/>
        <end position="345"/>
    </location>
</feature>
<evidence type="ECO:0000313" key="11">
    <source>
        <dbReference type="EMBL" id="GFO94071.1"/>
    </source>
</evidence>
<dbReference type="InterPro" id="IPR013783">
    <property type="entry name" value="Ig-like_fold"/>
</dbReference>
<feature type="domain" description="Alpha-amylase/branching enzyme C-terminal all beta" evidence="8">
    <location>
        <begin position="540"/>
        <end position="625"/>
    </location>
</feature>
<dbReference type="GO" id="GO:0043169">
    <property type="term" value="F:cation binding"/>
    <property type="evidence" value="ECO:0007669"/>
    <property type="project" value="InterPro"/>
</dbReference>
<evidence type="ECO:0000256" key="4">
    <source>
        <dbReference type="ARBA" id="ARBA00012541"/>
    </source>
</evidence>
<dbReference type="EMBL" id="BLYL01000005">
    <property type="protein sequence ID" value="GFO94071.1"/>
    <property type="molecule type" value="Genomic_DNA"/>
</dbReference>
<evidence type="ECO:0000256" key="3">
    <source>
        <dbReference type="ARBA" id="ARBA00009000"/>
    </source>
</evidence>
<dbReference type="Pfam" id="PF02922">
    <property type="entry name" value="CBM_48"/>
    <property type="match status" value="1"/>
</dbReference>
<dbReference type="PANTHER" id="PTHR43651:SF3">
    <property type="entry name" value="1,4-ALPHA-GLUCAN-BRANCHING ENZYME"/>
    <property type="match status" value="1"/>
</dbReference>
<dbReference type="InterPro" id="IPR006048">
    <property type="entry name" value="A-amylase/branching_C"/>
</dbReference>
<dbReference type="GO" id="GO:0003844">
    <property type="term" value="F:1,4-alpha-glucan branching enzyme activity"/>
    <property type="evidence" value="ECO:0007669"/>
    <property type="project" value="UniProtKB-EC"/>
</dbReference>
<comment type="catalytic activity">
    <reaction evidence="1">
        <text>Transfers a segment of a (1-&gt;4)-alpha-D-glucan chain to a primary hydroxy group in a similar glucan chain.</text>
        <dbReference type="EC" id="2.4.1.18"/>
    </reaction>
</comment>
<protein>
    <recommendedName>
        <fullName evidence="4">1,4-alpha-glucan branching enzyme</fullName>
        <ecNumber evidence="4">2.4.1.18</ecNumber>
    </recommendedName>
</protein>
<evidence type="ECO:0000256" key="5">
    <source>
        <dbReference type="ARBA" id="ARBA00022676"/>
    </source>
</evidence>
<dbReference type="RefSeq" id="WP_055223951.1">
    <property type="nucleotide sequence ID" value="NZ_BLYL01000005.1"/>
</dbReference>
<dbReference type="InterPro" id="IPR017853">
    <property type="entry name" value="GH"/>
</dbReference>
<evidence type="ECO:0000259" key="7">
    <source>
        <dbReference type="Pfam" id="PF00128"/>
    </source>
</evidence>
<dbReference type="Pfam" id="PF00128">
    <property type="entry name" value="Alpha-amylase"/>
    <property type="match status" value="1"/>
</dbReference>
<dbReference type="GO" id="GO:0004553">
    <property type="term" value="F:hydrolase activity, hydrolyzing O-glycosyl compounds"/>
    <property type="evidence" value="ECO:0007669"/>
    <property type="project" value="InterPro"/>
</dbReference>
<dbReference type="CDD" id="cd02855">
    <property type="entry name" value="E_set_GBE_prok_N"/>
    <property type="match status" value="1"/>
</dbReference>
<dbReference type="PANTHER" id="PTHR43651">
    <property type="entry name" value="1,4-ALPHA-GLUCAN-BRANCHING ENZYME"/>
    <property type="match status" value="1"/>
</dbReference>
<dbReference type="Pfam" id="PF02806">
    <property type="entry name" value="Alpha-amylase_C"/>
    <property type="match status" value="1"/>
</dbReference>
<dbReference type="InterPro" id="IPR054169">
    <property type="entry name" value="GlgB_N"/>
</dbReference>
<dbReference type="GO" id="GO:0005829">
    <property type="term" value="C:cytosol"/>
    <property type="evidence" value="ECO:0007669"/>
    <property type="project" value="TreeGrafter"/>
</dbReference>
<dbReference type="InterPro" id="IPR014756">
    <property type="entry name" value="Ig_E-set"/>
</dbReference>
<evidence type="ECO:0000256" key="2">
    <source>
        <dbReference type="ARBA" id="ARBA00002953"/>
    </source>
</evidence>
<feature type="domain" description="Glycoside hydrolase family 13 N-terminal" evidence="9">
    <location>
        <begin position="134"/>
        <end position="215"/>
    </location>
</feature>
<evidence type="ECO:0000259" key="10">
    <source>
        <dbReference type="Pfam" id="PF22019"/>
    </source>
</evidence>
<dbReference type="AlphaFoldDB" id="A0AAI9K4N8"/>
<accession>A0AAI9K4N8</accession>
<evidence type="ECO:0000256" key="1">
    <source>
        <dbReference type="ARBA" id="ARBA00000826"/>
    </source>
</evidence>
<evidence type="ECO:0000313" key="12">
    <source>
        <dbReference type="Proteomes" id="UP000660047"/>
    </source>
</evidence>
<dbReference type="InterPro" id="IPR013780">
    <property type="entry name" value="Glyco_hydro_b"/>
</dbReference>
<feature type="domain" description="1,4-alpha-glucan branching enzyme GlgB N-terminal" evidence="10">
    <location>
        <begin position="8"/>
        <end position="102"/>
    </location>
</feature>
<dbReference type="SUPFAM" id="SSF81296">
    <property type="entry name" value="E set domains"/>
    <property type="match status" value="2"/>
</dbReference>
<proteinExistence type="inferred from homology"/>
<dbReference type="Gene3D" id="3.20.20.80">
    <property type="entry name" value="Glycosidases"/>
    <property type="match status" value="2"/>
</dbReference>
<dbReference type="Pfam" id="PF22019">
    <property type="entry name" value="GlgB_N"/>
    <property type="match status" value="1"/>
</dbReference>
<dbReference type="InterPro" id="IPR006047">
    <property type="entry name" value="GH13_cat_dom"/>
</dbReference>
<gene>
    <name evidence="11" type="ORF">COEU31_11170</name>
</gene>
<dbReference type="Gene3D" id="2.60.40.1180">
    <property type="entry name" value="Golgi alpha-mannosidase II"/>
    <property type="match status" value="1"/>
</dbReference>
<evidence type="ECO:0000259" key="9">
    <source>
        <dbReference type="Pfam" id="PF02922"/>
    </source>
</evidence>
<dbReference type="EC" id="2.4.1.18" evidence="4"/>
<dbReference type="InterPro" id="IPR044143">
    <property type="entry name" value="GlgB_N_E_set_prok"/>
</dbReference>
<comment type="similarity">
    <text evidence="3">Belongs to the glycosyl hydrolase 13 family. GlgB subfamily.</text>
</comment>
<dbReference type="PIRSF" id="PIRSF000463">
    <property type="entry name" value="GlgB"/>
    <property type="match status" value="1"/>
</dbReference>
<name>A0AAI9K4N8_9FIRM</name>
<keyword evidence="6" id="KW-0808">Transferase</keyword>
<reference evidence="11" key="1">
    <citation type="submission" date="2020-06" db="EMBL/GenBank/DDBJ databases">
        <title>Characterization of fructooligosaccharide metabolism and fructooligosaccharide-degrading enzymes in human commensal butyrate producers.</title>
        <authorList>
            <person name="Tanno H."/>
            <person name="Fujii T."/>
            <person name="Hirano K."/>
            <person name="Maeno S."/>
            <person name="Tonozuka T."/>
            <person name="Sakamoto M."/>
            <person name="Ohkuma M."/>
            <person name="Tochio T."/>
            <person name="Endo A."/>
        </authorList>
    </citation>
    <scope>NUCLEOTIDE SEQUENCE</scope>
    <source>
        <strain evidence="11">JCM 31265</strain>
    </source>
</reference>
<dbReference type="InterPro" id="IPR037439">
    <property type="entry name" value="Branching_enzy"/>
</dbReference>
<dbReference type="Gene3D" id="2.60.40.10">
    <property type="entry name" value="Immunoglobulins"/>
    <property type="match status" value="2"/>
</dbReference>
<comment type="caution">
    <text evidence="11">The sequence shown here is derived from an EMBL/GenBank/DDBJ whole genome shotgun (WGS) entry which is preliminary data.</text>
</comment>
<dbReference type="SUPFAM" id="SSF51011">
    <property type="entry name" value="Glycosyl hydrolase domain"/>
    <property type="match status" value="1"/>
</dbReference>
<keyword evidence="5" id="KW-0328">Glycosyltransferase</keyword>
<evidence type="ECO:0000259" key="8">
    <source>
        <dbReference type="Pfam" id="PF02806"/>
    </source>
</evidence>
<dbReference type="Proteomes" id="UP000660047">
    <property type="component" value="Unassembled WGS sequence"/>
</dbReference>
<sequence length="627" mass="70407">MEIFVLKSDEVAAITRGTHGNPHHILGMHQCLNDCYVNAYLPRATAAFVLRINEETGEPIFKYPMTEIGSQGFFTVKIEDSGAFAYKLITEGEQAAEFYDPYSFGYSVDPVNVMKVVNGDDGILSDFHVKDLFGARQITLDGVQGVSFCMNMPGATRVSVVGDFNGWDGRVNPMRRIDYTDMFELFIPGDLMNTRYKFEALYRDGNTDIFADPYAEVYEVAPGNASVLAKLEYSWSDSSYMKKRGSVSAPVNIYEVHMPTWKRNSDGYPLNYLEFGKEAAMYVKNMGYNYIQFMPLMEYRDDNGWGYDTVGMFAPTSRFGTPTEFMAMVDHFHSKGIGVIMDMVSVRDVDCIAYWIDTYHLDGVRLEDEELIRALRTTLGTAGDAVMTDLRWNNEAVSRVTDFMMIPPVNRGSFMDYTCGIPFDEKDDTVWALSHDEVAYERGSYASKMSGGYEDKYADLRLLFGLIMSLPGRKLTFMGQELGGFVGFDGRTQIDWSVLEFDANSYFQKYIKELNKLYDTKNALCGDGRNLAGSALDIQEKGQVISFVRHGLDVADDVYIVCNFGLKNVTGYKLPVETDGKYREIFSSDNLKYGGEGNNNKGYKTAADGVIEVSAPALSFAVFAHVK</sequence>
<dbReference type="GO" id="GO:0005978">
    <property type="term" value="P:glycogen biosynthetic process"/>
    <property type="evidence" value="ECO:0007669"/>
    <property type="project" value="InterPro"/>
</dbReference>
<evidence type="ECO:0000256" key="6">
    <source>
        <dbReference type="ARBA" id="ARBA00022679"/>
    </source>
</evidence>
<dbReference type="InterPro" id="IPR004193">
    <property type="entry name" value="Glyco_hydro_13_N"/>
</dbReference>
<comment type="function">
    <text evidence="2">Catalyzes the formation of the alpha-1,6-glucosidic linkages in glycogen by scission of a 1,4-alpha-linked oligosaccharide from growing alpha-1,4-glucan chains and the subsequent attachment of the oligosaccharide to the alpha-1,6 position.</text>
</comment>
<dbReference type="SUPFAM" id="SSF51445">
    <property type="entry name" value="(Trans)glycosidases"/>
    <property type="match status" value="1"/>
</dbReference>